<evidence type="ECO:0000259" key="5">
    <source>
        <dbReference type="Pfam" id="PF07496"/>
    </source>
</evidence>
<evidence type="ECO:0000256" key="3">
    <source>
        <dbReference type="ARBA" id="ARBA00022833"/>
    </source>
</evidence>
<gene>
    <name evidence="6" type="ORF">CCR75_006634</name>
</gene>
<dbReference type="Proteomes" id="UP000294530">
    <property type="component" value="Unassembled WGS sequence"/>
</dbReference>
<evidence type="ECO:0000256" key="2">
    <source>
        <dbReference type="ARBA" id="ARBA00022771"/>
    </source>
</evidence>
<dbReference type="RefSeq" id="XP_067814308.1">
    <property type="nucleotide sequence ID" value="XM_067964702.1"/>
</dbReference>
<evidence type="ECO:0000256" key="1">
    <source>
        <dbReference type="ARBA" id="ARBA00022723"/>
    </source>
</evidence>
<keyword evidence="2" id="KW-0863">Zinc-finger</keyword>
<feature type="compositionally biased region" description="Polar residues" evidence="4">
    <location>
        <begin position="420"/>
        <end position="432"/>
    </location>
</feature>
<dbReference type="OrthoDB" id="333752at2759"/>
<evidence type="ECO:0000256" key="4">
    <source>
        <dbReference type="SAM" id="MobiDB-lite"/>
    </source>
</evidence>
<evidence type="ECO:0000313" key="6">
    <source>
        <dbReference type="EMBL" id="TDH64809.1"/>
    </source>
</evidence>
<dbReference type="Pfam" id="PF07496">
    <property type="entry name" value="zf-CW"/>
    <property type="match status" value="1"/>
</dbReference>
<keyword evidence="1" id="KW-0479">Metal-binding</keyword>
<dbReference type="GeneID" id="94350373"/>
<keyword evidence="3" id="KW-0862">Zinc</keyword>
<feature type="compositionally biased region" description="Basic and acidic residues" evidence="4">
    <location>
        <begin position="406"/>
        <end position="419"/>
    </location>
</feature>
<name>A0A976FE54_BRELC</name>
<organism evidence="6 7">
    <name type="scientific">Bremia lactucae</name>
    <name type="common">Lettuce downy mildew</name>
    <dbReference type="NCBI Taxonomy" id="4779"/>
    <lineage>
        <taxon>Eukaryota</taxon>
        <taxon>Sar</taxon>
        <taxon>Stramenopiles</taxon>
        <taxon>Oomycota</taxon>
        <taxon>Peronosporomycetes</taxon>
        <taxon>Peronosporales</taxon>
        <taxon>Peronosporaceae</taxon>
        <taxon>Bremia</taxon>
    </lineage>
</organism>
<dbReference type="KEGG" id="blac:94350373"/>
<dbReference type="EMBL" id="SHOA02000220">
    <property type="protein sequence ID" value="TDH64809.1"/>
    <property type="molecule type" value="Genomic_DNA"/>
</dbReference>
<accession>A0A976FE54</accession>
<reference evidence="6 7" key="1">
    <citation type="journal article" date="2021" name="Genome Biol.">
        <title>AFLAP: assembly-free linkage analysis pipeline using k-mers from genome sequencing data.</title>
        <authorList>
            <person name="Fletcher K."/>
            <person name="Zhang L."/>
            <person name="Gil J."/>
            <person name="Han R."/>
            <person name="Cavanaugh K."/>
            <person name="Michelmore R."/>
        </authorList>
    </citation>
    <scope>NUCLEOTIDE SEQUENCE [LARGE SCALE GENOMIC DNA]</scope>
    <source>
        <strain evidence="6 7">SF5</strain>
    </source>
</reference>
<evidence type="ECO:0000313" key="7">
    <source>
        <dbReference type="Proteomes" id="UP000294530"/>
    </source>
</evidence>
<dbReference type="GO" id="GO:0008270">
    <property type="term" value="F:zinc ion binding"/>
    <property type="evidence" value="ECO:0007669"/>
    <property type="project" value="UniProtKB-KW"/>
</dbReference>
<keyword evidence="7" id="KW-1185">Reference proteome</keyword>
<proteinExistence type="predicted"/>
<dbReference type="InterPro" id="IPR011124">
    <property type="entry name" value="Znf_CW"/>
</dbReference>
<comment type="caution">
    <text evidence="6">The sequence shown here is derived from an EMBL/GenBank/DDBJ whole genome shotgun (WGS) entry which is preliminary data.</text>
</comment>
<feature type="domain" description="CW-type" evidence="5">
    <location>
        <begin position="490"/>
        <end position="524"/>
    </location>
</feature>
<sequence length="674" mass="73814">MWSIRLRGPCGKQVVLQVDPEAKANTFTVVAVLWAHESVFCRIGIERIGIEGDRFSYIGFPPQKIEVNSSTLIKCIFEPNDTVVVDSSSRVSATVGTAGAHAAAKTSARSKPAATKKPSIKSLKGGVHMLNSPICSNKKAPPKRKISGRGQQLGSLIEANSAISEDVLNGNEVLHKSRRRKALNLTSKEDVAISLVNAVSEQTHERAAKFFRAAAKNAVVHQYELTLATARLNAALGHNFETEELLTARRADGSAAKLLVRFKETPRKWKEEIVDLLRTKELQAVLKYVLLSGGETGREMLKPFNMAQVSTRVFWSIAHMYNGDVAAGLAYLVPEVDWAFIDTRTRTMSEKAMEAKANEEEYKSWKQRKHGKTNGDPTLLADVESPPETKLAISDVTSADMNEEIDVGRESSSPKREESVSTPALSATRATPSSLRSAAANAALIRLDRSAQTKAVISAFLKDNKLTQKSVPNEGDTDEVSEDEIEDATTVYCDACKKARILSSEEAENADLDKDPWTCINLRKAGRSGGCGSTDDEVAQITGAAAAKWLQTAGITTRRELADASVNATVHFLLNPLDPSVRMVQERLNKLIDEARLDEVNDWMADIISEADILQRLELQKLGTPADLIATPTDLILAAVGFRSDISIELVRTWQNCAKSLVSKHSWLTEWRTL</sequence>
<feature type="region of interest" description="Disordered" evidence="4">
    <location>
        <begin position="358"/>
        <end position="433"/>
    </location>
</feature>
<dbReference type="AlphaFoldDB" id="A0A976FE54"/>
<protein>
    <recommendedName>
        <fullName evidence="5">CW-type domain-containing protein</fullName>
    </recommendedName>
</protein>